<comment type="caution">
    <text evidence="1">The sequence shown here is derived from an EMBL/GenBank/DDBJ whole genome shotgun (WGS) entry which is preliminary data.</text>
</comment>
<evidence type="ECO:0000313" key="2">
    <source>
        <dbReference type="Proteomes" id="UP001222027"/>
    </source>
</evidence>
<dbReference type="Proteomes" id="UP001222027">
    <property type="component" value="Unassembled WGS sequence"/>
</dbReference>
<accession>A0AAV8QMP7</accession>
<dbReference type="AlphaFoldDB" id="A0AAV8QMP7"/>
<gene>
    <name evidence="1" type="ORF">OPV22_023082</name>
</gene>
<dbReference type="EMBL" id="JAQQAF010000006">
    <property type="protein sequence ID" value="KAJ8479355.1"/>
    <property type="molecule type" value="Genomic_DNA"/>
</dbReference>
<sequence length="195" mass="21248">MTPSWVGATRRTTKSLRAASSNSASPIRSISIDCNCGCCFHAAVAAASLRWPTPTQLDFACCEICGRAGSPRKVQGRGCHQTHSDLSCCAPGHVAAVEISAAFGVVLAWWFRWSSKINTNGRLGSSSMFLCEDSTQHLKETSEQTGVSYSLFSLLIPKTDRKSPALFLLFGFEISISFLPLRWGPNRKEKKRICG</sequence>
<protein>
    <submittedName>
        <fullName evidence="1">Uncharacterized protein</fullName>
    </submittedName>
</protein>
<proteinExistence type="predicted"/>
<evidence type="ECO:0000313" key="1">
    <source>
        <dbReference type="EMBL" id="KAJ8479355.1"/>
    </source>
</evidence>
<reference evidence="1 2" key="1">
    <citation type="submission" date="2022-12" db="EMBL/GenBank/DDBJ databases">
        <title>Chromosome-scale assembly of the Ensete ventricosum genome.</title>
        <authorList>
            <person name="Dussert Y."/>
            <person name="Stocks J."/>
            <person name="Wendawek A."/>
            <person name="Woldeyes F."/>
            <person name="Nichols R.A."/>
            <person name="Borrell J.S."/>
        </authorList>
    </citation>
    <scope>NUCLEOTIDE SEQUENCE [LARGE SCALE GENOMIC DNA]</scope>
    <source>
        <strain evidence="2">cv. Maze</strain>
        <tissue evidence="1">Seeds</tissue>
    </source>
</reference>
<name>A0AAV8QMP7_ENSVE</name>
<organism evidence="1 2">
    <name type="scientific">Ensete ventricosum</name>
    <name type="common">Abyssinian banana</name>
    <name type="synonym">Musa ensete</name>
    <dbReference type="NCBI Taxonomy" id="4639"/>
    <lineage>
        <taxon>Eukaryota</taxon>
        <taxon>Viridiplantae</taxon>
        <taxon>Streptophyta</taxon>
        <taxon>Embryophyta</taxon>
        <taxon>Tracheophyta</taxon>
        <taxon>Spermatophyta</taxon>
        <taxon>Magnoliopsida</taxon>
        <taxon>Liliopsida</taxon>
        <taxon>Zingiberales</taxon>
        <taxon>Musaceae</taxon>
        <taxon>Ensete</taxon>
    </lineage>
</organism>
<keyword evidence="2" id="KW-1185">Reference proteome</keyword>